<evidence type="ECO:0000313" key="1">
    <source>
        <dbReference type="EMBL" id="CAJ1371518.1"/>
    </source>
</evidence>
<gene>
    <name evidence="1" type="ORF">EVOR1521_LOCUS1816</name>
</gene>
<feature type="non-terminal residue" evidence="1">
    <location>
        <position position="1"/>
    </location>
</feature>
<sequence length="57" mass="6348">IAARYNMPKLYQKAVEVTGQGMQYIQVEDTGSRFQAEDLRLDVLQAHLSMGVMSSDG</sequence>
<dbReference type="Proteomes" id="UP001178507">
    <property type="component" value="Unassembled WGS sequence"/>
</dbReference>
<accession>A0AA36ML23</accession>
<evidence type="ECO:0000313" key="2">
    <source>
        <dbReference type="Proteomes" id="UP001178507"/>
    </source>
</evidence>
<protein>
    <submittedName>
        <fullName evidence="1">Uncharacterized protein</fullName>
    </submittedName>
</protein>
<name>A0AA36ML23_9DINO</name>
<organism evidence="1 2">
    <name type="scientific">Effrenium voratum</name>
    <dbReference type="NCBI Taxonomy" id="2562239"/>
    <lineage>
        <taxon>Eukaryota</taxon>
        <taxon>Sar</taxon>
        <taxon>Alveolata</taxon>
        <taxon>Dinophyceae</taxon>
        <taxon>Suessiales</taxon>
        <taxon>Symbiodiniaceae</taxon>
        <taxon>Effrenium</taxon>
    </lineage>
</organism>
<feature type="non-terminal residue" evidence="1">
    <location>
        <position position="57"/>
    </location>
</feature>
<comment type="caution">
    <text evidence="1">The sequence shown here is derived from an EMBL/GenBank/DDBJ whole genome shotgun (WGS) entry which is preliminary data.</text>
</comment>
<keyword evidence="2" id="KW-1185">Reference proteome</keyword>
<dbReference type="AlphaFoldDB" id="A0AA36ML23"/>
<reference evidence="1" key="1">
    <citation type="submission" date="2023-08" db="EMBL/GenBank/DDBJ databases">
        <authorList>
            <person name="Chen Y."/>
            <person name="Shah S."/>
            <person name="Dougan E. K."/>
            <person name="Thang M."/>
            <person name="Chan C."/>
        </authorList>
    </citation>
    <scope>NUCLEOTIDE SEQUENCE</scope>
</reference>
<proteinExistence type="predicted"/>
<dbReference type="EMBL" id="CAUJNA010000084">
    <property type="protein sequence ID" value="CAJ1371518.1"/>
    <property type="molecule type" value="Genomic_DNA"/>
</dbReference>